<dbReference type="Pfam" id="PF05724">
    <property type="entry name" value="TPMT"/>
    <property type="match status" value="1"/>
</dbReference>
<keyword evidence="1" id="KW-0597">Phosphoprotein</keyword>
<sequence length="234" mass="25490">MAASAPAPAPPPQVQRVRALLSGDSTSGANPGWDSAWKESTTPWDGGEAQLALLSVLEDESIGGQFVPSEGTALVAGCGRGYEALVLAERGFETLGVDISEEAVAQAEKWLASQPDSLARERVDFMVQDFFALDFAMDLCFDHTFFCALPPSWRPRWAETYARIIMPGGVLIAVVYPIKGPNAGPDGPPFNVAPEHYKELLSADFELQWEGIPPKQKESRVGMEQVQIWKRKCP</sequence>
<keyword evidence="7" id="KW-1185">Reference proteome</keyword>
<name>A0AAN6G812_9BASI</name>
<proteinExistence type="predicted"/>
<comment type="caution">
    <text evidence="6">The sequence shown here is derived from an EMBL/GenBank/DDBJ whole genome shotgun (WGS) entry which is preliminary data.</text>
</comment>
<evidence type="ECO:0000256" key="4">
    <source>
        <dbReference type="ARBA" id="ARBA00022691"/>
    </source>
</evidence>
<keyword evidence="4" id="KW-0949">S-adenosyl-L-methionine</keyword>
<evidence type="ECO:0000256" key="2">
    <source>
        <dbReference type="ARBA" id="ARBA00022603"/>
    </source>
</evidence>
<evidence type="ECO:0000256" key="3">
    <source>
        <dbReference type="ARBA" id="ARBA00022679"/>
    </source>
</evidence>
<dbReference type="PROSITE" id="PS51585">
    <property type="entry name" value="SAM_MT_TPMT"/>
    <property type="match status" value="1"/>
</dbReference>
<evidence type="ECO:0000256" key="1">
    <source>
        <dbReference type="ARBA" id="ARBA00022553"/>
    </source>
</evidence>
<evidence type="ECO:0000313" key="7">
    <source>
        <dbReference type="Proteomes" id="UP001176521"/>
    </source>
</evidence>
<dbReference type="GO" id="GO:0032259">
    <property type="term" value="P:methylation"/>
    <property type="evidence" value="ECO:0007669"/>
    <property type="project" value="UniProtKB-KW"/>
</dbReference>
<dbReference type="CDD" id="cd02440">
    <property type="entry name" value="AdoMet_MTases"/>
    <property type="match status" value="1"/>
</dbReference>
<dbReference type="SUPFAM" id="SSF53335">
    <property type="entry name" value="S-adenosyl-L-methionine-dependent methyltransferases"/>
    <property type="match status" value="1"/>
</dbReference>
<dbReference type="AlphaFoldDB" id="A0AAN6G812"/>
<reference evidence="6" key="1">
    <citation type="journal article" date="2023" name="PhytoFront">
        <title>Draft Genome Resources of Seven Strains of Tilletia horrida, Causal Agent of Kernel Smut of Rice.</title>
        <authorList>
            <person name="Khanal S."/>
            <person name="Antony Babu S."/>
            <person name="Zhou X.G."/>
        </authorList>
    </citation>
    <scope>NUCLEOTIDE SEQUENCE</scope>
    <source>
        <strain evidence="6">TX3</strain>
    </source>
</reference>
<dbReference type="Proteomes" id="UP001176521">
    <property type="component" value="Unassembled WGS sequence"/>
</dbReference>
<organism evidence="6 7">
    <name type="scientific">Tilletia horrida</name>
    <dbReference type="NCBI Taxonomy" id="155126"/>
    <lineage>
        <taxon>Eukaryota</taxon>
        <taxon>Fungi</taxon>
        <taxon>Dikarya</taxon>
        <taxon>Basidiomycota</taxon>
        <taxon>Ustilaginomycotina</taxon>
        <taxon>Exobasidiomycetes</taxon>
        <taxon>Tilletiales</taxon>
        <taxon>Tilletiaceae</taxon>
        <taxon>Tilletia</taxon>
    </lineage>
</organism>
<dbReference type="Gene3D" id="3.40.50.150">
    <property type="entry name" value="Vaccinia Virus protein VP39"/>
    <property type="match status" value="1"/>
</dbReference>
<dbReference type="GO" id="GO:0008757">
    <property type="term" value="F:S-adenosylmethionine-dependent methyltransferase activity"/>
    <property type="evidence" value="ECO:0007669"/>
    <property type="project" value="InterPro"/>
</dbReference>
<evidence type="ECO:0008006" key="8">
    <source>
        <dbReference type="Google" id="ProtNLM"/>
    </source>
</evidence>
<dbReference type="EMBL" id="JAPDMQ010000366">
    <property type="protein sequence ID" value="KAK0526127.1"/>
    <property type="molecule type" value="Genomic_DNA"/>
</dbReference>
<keyword evidence="2" id="KW-0489">Methyltransferase</keyword>
<dbReference type="PANTHER" id="PTHR32183">
    <property type="match status" value="1"/>
</dbReference>
<dbReference type="PANTHER" id="PTHR32183:SF6">
    <property type="entry name" value="CYSTEINE SULFINATE DESULFINASE_CYSTEINE DESULFURASE AND RELATED ENZYMES"/>
    <property type="match status" value="1"/>
</dbReference>
<protein>
    <recommendedName>
        <fullName evidence="8">Thiol methyltransferase 1</fullName>
    </recommendedName>
</protein>
<accession>A0AAN6G812</accession>
<dbReference type="InterPro" id="IPR029063">
    <property type="entry name" value="SAM-dependent_MTases_sf"/>
</dbReference>
<feature type="region of interest" description="Disordered" evidence="5">
    <location>
        <begin position="21"/>
        <end position="41"/>
    </location>
</feature>
<dbReference type="InterPro" id="IPR008854">
    <property type="entry name" value="TPMT"/>
</dbReference>
<evidence type="ECO:0000313" key="6">
    <source>
        <dbReference type="EMBL" id="KAK0526127.1"/>
    </source>
</evidence>
<gene>
    <name evidence="6" type="ORF">OC842_005286</name>
</gene>
<keyword evidence="3" id="KW-0808">Transferase</keyword>
<evidence type="ECO:0000256" key="5">
    <source>
        <dbReference type="SAM" id="MobiDB-lite"/>
    </source>
</evidence>